<dbReference type="InterPro" id="IPR009604">
    <property type="entry name" value="LsmAD_domain"/>
</dbReference>
<dbReference type="AlphaFoldDB" id="A0A067Q707"/>
<dbReference type="PANTHER" id="PTHR12854">
    <property type="entry name" value="ATAXIN 2-RELATED"/>
    <property type="match status" value="1"/>
</dbReference>
<feature type="compositionally biased region" description="Polar residues" evidence="1">
    <location>
        <begin position="488"/>
        <end position="497"/>
    </location>
</feature>
<evidence type="ECO:0000313" key="4">
    <source>
        <dbReference type="Proteomes" id="UP000027265"/>
    </source>
</evidence>
<feature type="compositionally biased region" description="Basic and acidic residues" evidence="1">
    <location>
        <begin position="269"/>
        <end position="283"/>
    </location>
</feature>
<dbReference type="Proteomes" id="UP000027265">
    <property type="component" value="Unassembled WGS sequence"/>
</dbReference>
<dbReference type="PANTHER" id="PTHR12854:SF7">
    <property type="entry name" value="ATAXIN-2 HOMOLOG"/>
    <property type="match status" value="1"/>
</dbReference>
<dbReference type="GO" id="GO:0003729">
    <property type="term" value="F:mRNA binding"/>
    <property type="evidence" value="ECO:0007669"/>
    <property type="project" value="TreeGrafter"/>
</dbReference>
<name>A0A067Q707_9AGAM</name>
<feature type="region of interest" description="Disordered" evidence="1">
    <location>
        <begin position="1"/>
        <end position="67"/>
    </location>
</feature>
<sequence length="842" mass="89134">MATTTRQPKPTRKGETPTPRRPAWGTGGRASPAFSPGVNSVRLPSNTNQGPFASLAQTNGTRTPDPHDRVLQALSGLTGTTITLLTKTGQRYEGVVASTSGEGDTKGVSLKDVKEVSIPGATAKERLFIACTNIDTWTSGPADAKPTNGDTFKTDTDISQTTAPRKERELRAWADDIPPDMPPASGNFGAPHTDDITFGPGASNNSWDQFAANEKLFGVKTQFDEDVYTTKLDRSHPDFKERERKAQQIANEIMGGTTNNVHIAEERKMDHLDDSGTNEEEKYGAVVRGANAYVPPGARKLTPSTGGTPKPEVPKVSINAPDGSPVVQPPPSATQPETPPATTKATPPATNGAAAPANKPPADPLPAFRQFVTTEKQRLTQKRQALVKSEMDKRMAELLKFSQTFKLNKPIPEDLVPILAKDEEKQKQIREKSEKDAASTQARTIGVASSVVNASPPARLPQQPSTPLVKAPSTKATSPSGAAKPSIIASTSNPTVLSNAKPAAAATAKVDASKSARVSMVIQAIPPFKGKKLTPVATPTAPNGSTPSVSTTSSTGATASGAAVPPPSPRTARLNVTAPSFKPNPKAVAFTPGTASPNPSASPVSPKARLPSETPSVSSTPNPFFGRPIKKGGPVSIRDDFNPFKYNKVAEASAVSAIWPYNGKRYLQMFPPIQPPPQQQSPHMPPPGPPPLPPPTYEEDPAAQAARGYVYAYPPYGYPGQPMMQGMPPPPGAYMPSPFMQPMQYQPGMPPPNAMYASPSMGQMPPQAYMQPPPPGPYPPPPNSAGPRPSMPATPIPSHAHPYYHQSPQLQHAIPYPMMMQQGVPHPYEGAPPAPVPMGGHA</sequence>
<dbReference type="GO" id="GO:0010494">
    <property type="term" value="C:cytoplasmic stress granule"/>
    <property type="evidence" value="ECO:0007669"/>
    <property type="project" value="TreeGrafter"/>
</dbReference>
<gene>
    <name evidence="3" type="ORF">JAAARDRAFT_154623</name>
</gene>
<feature type="region of interest" description="Disordered" evidence="1">
    <location>
        <begin position="669"/>
        <end position="701"/>
    </location>
</feature>
<evidence type="ECO:0000259" key="2">
    <source>
        <dbReference type="SMART" id="SM01272"/>
    </source>
</evidence>
<keyword evidence="4" id="KW-1185">Reference proteome</keyword>
<feature type="compositionally biased region" description="Pro residues" evidence="1">
    <location>
        <begin position="327"/>
        <end position="339"/>
    </location>
</feature>
<reference evidence="4" key="1">
    <citation type="journal article" date="2014" name="Proc. Natl. Acad. Sci. U.S.A.">
        <title>Extensive sampling of basidiomycete genomes demonstrates inadequacy of the white-rot/brown-rot paradigm for wood decay fungi.</title>
        <authorList>
            <person name="Riley R."/>
            <person name="Salamov A.A."/>
            <person name="Brown D.W."/>
            <person name="Nagy L.G."/>
            <person name="Floudas D."/>
            <person name="Held B.W."/>
            <person name="Levasseur A."/>
            <person name="Lombard V."/>
            <person name="Morin E."/>
            <person name="Otillar R."/>
            <person name="Lindquist E.A."/>
            <person name="Sun H."/>
            <person name="LaButti K.M."/>
            <person name="Schmutz J."/>
            <person name="Jabbour D."/>
            <person name="Luo H."/>
            <person name="Baker S.E."/>
            <person name="Pisabarro A.G."/>
            <person name="Walton J.D."/>
            <person name="Blanchette R.A."/>
            <person name="Henrissat B."/>
            <person name="Martin F."/>
            <person name="Cullen D."/>
            <person name="Hibbett D.S."/>
            <person name="Grigoriev I.V."/>
        </authorList>
    </citation>
    <scope>NUCLEOTIDE SEQUENCE [LARGE SCALE GENOMIC DNA]</scope>
    <source>
        <strain evidence="4">MUCL 33604</strain>
    </source>
</reference>
<feature type="compositionally biased region" description="Low complexity" evidence="1">
    <location>
        <begin position="595"/>
        <end position="608"/>
    </location>
</feature>
<dbReference type="InterPro" id="IPR045117">
    <property type="entry name" value="ATXN2-like"/>
</dbReference>
<accession>A0A067Q707</accession>
<feature type="domain" description="LsmAD" evidence="2">
    <location>
        <begin position="217"/>
        <end position="289"/>
    </location>
</feature>
<evidence type="ECO:0000313" key="3">
    <source>
        <dbReference type="EMBL" id="KDQ59277.1"/>
    </source>
</evidence>
<feature type="region of interest" description="Disordered" evidence="1">
    <location>
        <begin position="754"/>
        <end position="807"/>
    </location>
</feature>
<feature type="compositionally biased region" description="Basic and acidic residues" evidence="1">
    <location>
        <begin position="425"/>
        <end position="437"/>
    </location>
</feature>
<feature type="region of interest" description="Disordered" evidence="1">
    <location>
        <begin position="425"/>
        <end position="503"/>
    </location>
</feature>
<feature type="compositionally biased region" description="Low complexity" evidence="1">
    <location>
        <begin position="544"/>
        <end position="563"/>
    </location>
</feature>
<feature type="compositionally biased region" description="Polar residues" evidence="1">
    <location>
        <begin position="613"/>
        <end position="622"/>
    </location>
</feature>
<dbReference type="OrthoDB" id="2275718at2759"/>
<dbReference type="FunCoup" id="A0A067Q707">
    <property type="interactions" value="84"/>
</dbReference>
<feature type="region of interest" description="Disordered" evidence="1">
    <location>
        <begin position="525"/>
        <end position="636"/>
    </location>
</feature>
<feature type="region of interest" description="Disordered" evidence="1">
    <location>
        <begin position="140"/>
        <end position="166"/>
    </location>
</feature>
<feature type="compositionally biased region" description="Pro residues" evidence="1">
    <location>
        <begin position="672"/>
        <end position="696"/>
    </location>
</feature>
<organism evidence="3 4">
    <name type="scientific">Jaapia argillacea MUCL 33604</name>
    <dbReference type="NCBI Taxonomy" id="933084"/>
    <lineage>
        <taxon>Eukaryota</taxon>
        <taxon>Fungi</taxon>
        <taxon>Dikarya</taxon>
        <taxon>Basidiomycota</taxon>
        <taxon>Agaricomycotina</taxon>
        <taxon>Agaricomycetes</taxon>
        <taxon>Agaricomycetidae</taxon>
        <taxon>Jaapiales</taxon>
        <taxon>Jaapiaceae</taxon>
        <taxon>Jaapia</taxon>
    </lineage>
</organism>
<feature type="compositionally biased region" description="Low complexity" evidence="1">
    <location>
        <begin position="340"/>
        <end position="357"/>
    </location>
</feature>
<dbReference type="STRING" id="933084.A0A067Q707"/>
<feature type="region of interest" description="Disordered" evidence="1">
    <location>
        <begin position="269"/>
        <end position="366"/>
    </location>
</feature>
<dbReference type="GO" id="GO:0034063">
    <property type="term" value="P:stress granule assembly"/>
    <property type="evidence" value="ECO:0007669"/>
    <property type="project" value="TreeGrafter"/>
</dbReference>
<evidence type="ECO:0000256" key="1">
    <source>
        <dbReference type="SAM" id="MobiDB-lite"/>
    </source>
</evidence>
<dbReference type="InParanoid" id="A0A067Q707"/>
<dbReference type="HOGENOM" id="CLU_017397_0_0_1"/>
<dbReference type="SMART" id="SM01272">
    <property type="entry name" value="LsmAD"/>
    <property type="match status" value="1"/>
</dbReference>
<dbReference type="Pfam" id="PF06741">
    <property type="entry name" value="LsmAD"/>
    <property type="match status" value="1"/>
</dbReference>
<protein>
    <recommendedName>
        <fullName evidence="2">LsmAD domain-containing protein</fullName>
    </recommendedName>
</protein>
<dbReference type="EMBL" id="KL197716">
    <property type="protein sequence ID" value="KDQ59277.1"/>
    <property type="molecule type" value="Genomic_DNA"/>
</dbReference>
<proteinExistence type="predicted"/>
<feature type="compositionally biased region" description="Pro residues" evidence="1">
    <location>
        <begin position="771"/>
        <end position="795"/>
    </location>
</feature>
<feature type="compositionally biased region" description="Polar residues" evidence="1">
    <location>
        <begin position="42"/>
        <end position="62"/>
    </location>
</feature>